<feature type="domain" description="Cytochrome c oxidase assembly factor 3 mitochondrial coiled-coil" evidence="9">
    <location>
        <begin position="34"/>
        <end position="82"/>
    </location>
</feature>
<keyword evidence="11" id="KW-1185">Reference proteome</keyword>
<sequence>MSDQKKETTNKVKHLDRKLKQTEIDFMKLIEEQNVQRVLKLKKTRKNNILTGIALGISVLSIYGYSMYAVKQEKFLDDFEEPAKEEISQSQ</sequence>
<keyword evidence="6 7" id="KW-0472">Membrane</keyword>
<organism evidence="10 11">
    <name type="scientific">Polypedilum vanderplanki</name>
    <name type="common">Sleeping chironomid midge</name>
    <dbReference type="NCBI Taxonomy" id="319348"/>
    <lineage>
        <taxon>Eukaryota</taxon>
        <taxon>Metazoa</taxon>
        <taxon>Ecdysozoa</taxon>
        <taxon>Arthropoda</taxon>
        <taxon>Hexapoda</taxon>
        <taxon>Insecta</taxon>
        <taxon>Pterygota</taxon>
        <taxon>Neoptera</taxon>
        <taxon>Endopterygota</taxon>
        <taxon>Diptera</taxon>
        <taxon>Nematocera</taxon>
        <taxon>Chironomoidea</taxon>
        <taxon>Chironomidae</taxon>
        <taxon>Chironominae</taxon>
        <taxon>Polypedilum</taxon>
        <taxon>Polypedilum</taxon>
    </lineage>
</organism>
<dbReference type="Pfam" id="PF09813">
    <property type="entry name" value="Coa3_cc"/>
    <property type="match status" value="1"/>
</dbReference>
<name>A0A9J6C4C8_POLVA</name>
<dbReference type="GO" id="GO:0033617">
    <property type="term" value="P:mitochondrial respiratory chain complex IV assembly"/>
    <property type="evidence" value="ECO:0007669"/>
    <property type="project" value="UniProtKB-UniRule"/>
</dbReference>
<evidence type="ECO:0000256" key="7">
    <source>
        <dbReference type="RuleBase" id="RU367056"/>
    </source>
</evidence>
<comment type="caution">
    <text evidence="10">The sequence shown here is derived from an EMBL/GenBank/DDBJ whole genome shotgun (WGS) entry which is preliminary data.</text>
</comment>
<dbReference type="PANTHER" id="PTHR15642:SF3">
    <property type="entry name" value="CYTOCHROME C OXIDASE ASSEMBLY FACTOR 3 HOMOLOG, MITOCHONDRIAL"/>
    <property type="match status" value="1"/>
</dbReference>
<evidence type="ECO:0000256" key="6">
    <source>
        <dbReference type="ARBA" id="ARBA00023136"/>
    </source>
</evidence>
<dbReference type="OrthoDB" id="10018333at2759"/>
<evidence type="ECO:0000256" key="5">
    <source>
        <dbReference type="ARBA" id="ARBA00023128"/>
    </source>
</evidence>
<comment type="similarity">
    <text evidence="2 7">Belongs to the COA3 family.</text>
</comment>
<evidence type="ECO:0000259" key="9">
    <source>
        <dbReference type="Pfam" id="PF09813"/>
    </source>
</evidence>
<dbReference type="EMBL" id="JADBJN010000002">
    <property type="protein sequence ID" value="KAG5676855.1"/>
    <property type="molecule type" value="Genomic_DNA"/>
</dbReference>
<feature type="coiled-coil region" evidence="8">
    <location>
        <begin position="5"/>
        <end position="32"/>
    </location>
</feature>
<feature type="transmembrane region" description="Helical" evidence="7">
    <location>
        <begin position="49"/>
        <end position="68"/>
    </location>
</feature>
<dbReference type="Proteomes" id="UP001107558">
    <property type="component" value="Chromosome 2"/>
</dbReference>
<comment type="subunit">
    <text evidence="7">Component of 250-400 kDa complexes called cytochrome oxidase assembly intermediates or COA complexes.</text>
</comment>
<accession>A0A9J6C4C8</accession>
<evidence type="ECO:0000313" key="11">
    <source>
        <dbReference type="Proteomes" id="UP001107558"/>
    </source>
</evidence>
<evidence type="ECO:0000256" key="3">
    <source>
        <dbReference type="ARBA" id="ARBA00022692"/>
    </source>
</evidence>
<keyword evidence="8" id="KW-0175">Coiled coil</keyword>
<dbReference type="InterPro" id="IPR041752">
    <property type="entry name" value="Coa3"/>
</dbReference>
<evidence type="ECO:0000256" key="4">
    <source>
        <dbReference type="ARBA" id="ARBA00022989"/>
    </source>
</evidence>
<reference evidence="10" key="1">
    <citation type="submission" date="2021-03" db="EMBL/GenBank/DDBJ databases">
        <title>Chromosome level genome of the anhydrobiotic midge Polypedilum vanderplanki.</title>
        <authorList>
            <person name="Yoshida Y."/>
            <person name="Kikawada T."/>
            <person name="Gusev O."/>
        </authorList>
    </citation>
    <scope>NUCLEOTIDE SEQUENCE</scope>
    <source>
        <strain evidence="10">NIAS01</strain>
        <tissue evidence="10">Whole body or cell culture</tissue>
    </source>
</reference>
<evidence type="ECO:0000256" key="8">
    <source>
        <dbReference type="SAM" id="Coils"/>
    </source>
</evidence>
<comment type="subcellular location">
    <subcellularLocation>
        <location evidence="1">Mitochondrion membrane</location>
        <topology evidence="1">Single-pass membrane protein</topology>
    </subcellularLocation>
</comment>
<dbReference type="InterPro" id="IPR018628">
    <property type="entry name" value="Coa3_CC"/>
</dbReference>
<keyword evidence="5 7" id="KW-0496">Mitochondrion</keyword>
<evidence type="ECO:0000313" key="10">
    <source>
        <dbReference type="EMBL" id="KAG5676855.1"/>
    </source>
</evidence>
<keyword evidence="7" id="KW-0999">Mitochondrion inner membrane</keyword>
<dbReference type="GO" id="GO:0005743">
    <property type="term" value="C:mitochondrial inner membrane"/>
    <property type="evidence" value="ECO:0007669"/>
    <property type="project" value="UniProtKB-UniRule"/>
</dbReference>
<keyword evidence="3 7" id="KW-0812">Transmembrane</keyword>
<evidence type="ECO:0000256" key="1">
    <source>
        <dbReference type="ARBA" id="ARBA00004304"/>
    </source>
</evidence>
<protein>
    <recommendedName>
        <fullName evidence="7">Cytochrome c oxidase assembly factor 3</fullName>
    </recommendedName>
</protein>
<dbReference type="AlphaFoldDB" id="A0A9J6C4C8"/>
<proteinExistence type="inferred from homology"/>
<dbReference type="PANTHER" id="PTHR15642">
    <property type="entry name" value="CYTOCHROME C OXIDASE ASSEMBLY FACTOR 3, MITOCHONDRIAL"/>
    <property type="match status" value="1"/>
</dbReference>
<comment type="function">
    <text evidence="7">Required for assembly of cytochrome c oxidase (complex IV).</text>
</comment>
<evidence type="ECO:0000256" key="2">
    <source>
        <dbReference type="ARBA" id="ARBA00007035"/>
    </source>
</evidence>
<gene>
    <name evidence="10" type="ORF">PVAND_006662</name>
</gene>
<keyword evidence="4 7" id="KW-1133">Transmembrane helix</keyword>